<proteinExistence type="predicted"/>
<feature type="signal peptide" evidence="6">
    <location>
        <begin position="1"/>
        <end position="25"/>
    </location>
</feature>
<dbReference type="SUPFAM" id="SSF103088">
    <property type="entry name" value="OmpA-like"/>
    <property type="match status" value="1"/>
</dbReference>
<dbReference type="InterPro" id="IPR050330">
    <property type="entry name" value="Bact_OuterMem_StrucFunc"/>
</dbReference>
<dbReference type="Gene3D" id="3.30.1330.60">
    <property type="entry name" value="OmpA-like domain"/>
    <property type="match status" value="1"/>
</dbReference>
<dbReference type="Pfam" id="PF00691">
    <property type="entry name" value="OmpA"/>
    <property type="match status" value="1"/>
</dbReference>
<gene>
    <name evidence="8" type="ORF">PU630_16105</name>
</gene>
<comment type="subcellular location">
    <subcellularLocation>
        <location evidence="1">Cell outer membrane</location>
    </subcellularLocation>
</comment>
<feature type="compositionally biased region" description="Polar residues" evidence="5">
    <location>
        <begin position="337"/>
        <end position="349"/>
    </location>
</feature>
<dbReference type="InterPro" id="IPR006665">
    <property type="entry name" value="OmpA-like"/>
</dbReference>
<evidence type="ECO:0000313" key="8">
    <source>
        <dbReference type="EMBL" id="WEG08743.1"/>
    </source>
</evidence>
<organism evidence="8 9">
    <name type="scientific">Microbacterium horticulturae</name>
    <dbReference type="NCBI Taxonomy" id="3028316"/>
    <lineage>
        <taxon>Bacteria</taxon>
        <taxon>Bacillati</taxon>
        <taxon>Actinomycetota</taxon>
        <taxon>Actinomycetes</taxon>
        <taxon>Micrococcales</taxon>
        <taxon>Microbacteriaceae</taxon>
        <taxon>Microbacterium</taxon>
    </lineage>
</organism>
<feature type="region of interest" description="Disordered" evidence="5">
    <location>
        <begin position="313"/>
        <end position="349"/>
    </location>
</feature>
<dbReference type="PANTHER" id="PTHR30329">
    <property type="entry name" value="STATOR ELEMENT OF FLAGELLAR MOTOR COMPLEX"/>
    <property type="match status" value="1"/>
</dbReference>
<evidence type="ECO:0000256" key="5">
    <source>
        <dbReference type="SAM" id="MobiDB-lite"/>
    </source>
</evidence>
<evidence type="ECO:0000256" key="3">
    <source>
        <dbReference type="ARBA" id="ARBA00023237"/>
    </source>
</evidence>
<evidence type="ECO:0000256" key="2">
    <source>
        <dbReference type="ARBA" id="ARBA00023136"/>
    </source>
</evidence>
<sequence>MTARRYLGIALATAAALATATPALAATSSPDPGAQPVPLLGTTSYRVVALDAKEIRVGMLAVARIAHGTVVYYALAPNKTGDAEVFAMDTPSLKDPFPAMAAAKIDIVDAKDGVLYQPLMAGGHCLCSDTADLQPTDASGTPTVGYAVFPELPADITQATVRFGHRAFFTGLPVTDTVPAGTTAAAPVPLGEWPELPTEETIAAGDVKQATRPLTTNTAEPTAATSVSPTRTTVALASDVLFATDHSDLNAKATDALSAVADEMNAKGQGTVTIDGYTDDVGTDAHNQALSEARAASVLKALKPLVTNPDVTFTTAGHGENDPVADNGTAEGRQQNRRVTVSFETGAEQ</sequence>
<keyword evidence="3" id="KW-0998">Cell outer membrane</keyword>
<evidence type="ECO:0000313" key="9">
    <source>
        <dbReference type="Proteomes" id="UP001214553"/>
    </source>
</evidence>
<evidence type="ECO:0000259" key="7">
    <source>
        <dbReference type="PROSITE" id="PS51123"/>
    </source>
</evidence>
<dbReference type="InterPro" id="IPR036737">
    <property type="entry name" value="OmpA-like_sf"/>
</dbReference>
<keyword evidence="6" id="KW-0732">Signal</keyword>
<dbReference type="InterPro" id="IPR006664">
    <property type="entry name" value="OMP_bac"/>
</dbReference>
<dbReference type="EMBL" id="CP119108">
    <property type="protein sequence ID" value="WEG08743.1"/>
    <property type="molecule type" value="Genomic_DNA"/>
</dbReference>
<dbReference type="Proteomes" id="UP001214553">
    <property type="component" value="Chromosome"/>
</dbReference>
<protein>
    <submittedName>
        <fullName evidence="8">OmpA family protein</fullName>
    </submittedName>
</protein>
<dbReference type="PROSITE" id="PS51123">
    <property type="entry name" value="OMPA_2"/>
    <property type="match status" value="1"/>
</dbReference>
<evidence type="ECO:0000256" key="6">
    <source>
        <dbReference type="SAM" id="SignalP"/>
    </source>
</evidence>
<evidence type="ECO:0000256" key="1">
    <source>
        <dbReference type="ARBA" id="ARBA00004442"/>
    </source>
</evidence>
<name>A0ABY8C1M7_9MICO</name>
<dbReference type="PANTHER" id="PTHR30329:SF21">
    <property type="entry name" value="LIPOPROTEIN YIAD-RELATED"/>
    <property type="match status" value="1"/>
</dbReference>
<accession>A0ABY8C1M7</accession>
<keyword evidence="9" id="KW-1185">Reference proteome</keyword>
<feature type="chain" id="PRO_5046762405" evidence="6">
    <location>
        <begin position="26"/>
        <end position="349"/>
    </location>
</feature>
<dbReference type="PRINTS" id="PR01021">
    <property type="entry name" value="OMPADOMAIN"/>
</dbReference>
<evidence type="ECO:0000256" key="4">
    <source>
        <dbReference type="PROSITE-ProRule" id="PRU00473"/>
    </source>
</evidence>
<keyword evidence="2 4" id="KW-0472">Membrane</keyword>
<dbReference type="RefSeq" id="WP_275278070.1">
    <property type="nucleotide sequence ID" value="NZ_CP119108.1"/>
</dbReference>
<reference evidence="8 9" key="1">
    <citation type="submission" date="2023-03" db="EMBL/GenBank/DDBJ databases">
        <title>Genome sequence of Microbacterium sp. KACC 23027.</title>
        <authorList>
            <person name="Kim S."/>
            <person name="Heo J."/>
            <person name="Kwon S.-W."/>
        </authorList>
    </citation>
    <scope>NUCLEOTIDE SEQUENCE [LARGE SCALE GENOMIC DNA]</scope>
    <source>
        <strain evidence="8 9">KACC 23027</strain>
    </source>
</reference>
<feature type="domain" description="OmpA-like" evidence="7">
    <location>
        <begin position="229"/>
        <end position="347"/>
    </location>
</feature>
<dbReference type="CDD" id="cd07185">
    <property type="entry name" value="OmpA_C-like"/>
    <property type="match status" value="1"/>
</dbReference>